<dbReference type="KEGG" id="nre:BES08_05240"/>
<evidence type="ECO:0000313" key="3">
    <source>
        <dbReference type="Proteomes" id="UP000094626"/>
    </source>
</evidence>
<gene>
    <name evidence="2" type="ORF">BES08_05240</name>
</gene>
<evidence type="ECO:0000313" key="2">
    <source>
        <dbReference type="EMBL" id="AOR76227.1"/>
    </source>
</evidence>
<dbReference type="RefSeq" id="WP_008830040.1">
    <property type="nucleotide sequence ID" value="NZ_CP017075.1"/>
</dbReference>
<feature type="chain" id="PRO_5009104594" description="DUF1795 domain-containing protein" evidence="1">
    <location>
        <begin position="22"/>
        <end position="195"/>
    </location>
</feature>
<name>A0A1D8A284_9SPHN</name>
<evidence type="ECO:0000256" key="1">
    <source>
        <dbReference type="SAM" id="SignalP"/>
    </source>
</evidence>
<dbReference type="EMBL" id="CP017075">
    <property type="protein sequence ID" value="AOR76227.1"/>
    <property type="molecule type" value="Genomic_DNA"/>
</dbReference>
<reference evidence="3" key="1">
    <citation type="journal article" date="2017" name="J. Biotechnol.">
        <title>Complete genome sequence of Novosphingobium resinovorum SA1, a versatile xenobiotic-degrading bacterium capable of utilizing sulfanilic acid.</title>
        <authorList>
            <person name="Hegedus B."/>
            <person name="Kos P.B."/>
            <person name="Balint B."/>
            <person name="Maroti G."/>
            <person name="Gan H.M."/>
            <person name="Perei K."/>
            <person name="Rakhely G."/>
        </authorList>
    </citation>
    <scope>NUCLEOTIDE SEQUENCE [LARGE SCALE GENOMIC DNA]</scope>
    <source>
        <strain evidence="3">SA1</strain>
    </source>
</reference>
<feature type="signal peptide" evidence="1">
    <location>
        <begin position="1"/>
        <end position="21"/>
    </location>
</feature>
<keyword evidence="1" id="KW-0732">Signal</keyword>
<protein>
    <recommendedName>
        <fullName evidence="4">DUF1795 domain-containing protein</fullName>
    </recommendedName>
</protein>
<proteinExistence type="predicted"/>
<dbReference type="OrthoDB" id="6306524at2"/>
<dbReference type="AlphaFoldDB" id="A0A1D8A284"/>
<accession>A0A1D8A284</accession>
<keyword evidence="3" id="KW-1185">Reference proteome</keyword>
<organism evidence="2 3">
    <name type="scientific">Novosphingobium resinovorum</name>
    <dbReference type="NCBI Taxonomy" id="158500"/>
    <lineage>
        <taxon>Bacteria</taxon>
        <taxon>Pseudomonadati</taxon>
        <taxon>Pseudomonadota</taxon>
        <taxon>Alphaproteobacteria</taxon>
        <taxon>Sphingomonadales</taxon>
        <taxon>Sphingomonadaceae</taxon>
        <taxon>Novosphingobium</taxon>
    </lineage>
</organism>
<sequence length="195" mass="21320">MKKVLLVLLAALAMQAPAVHANSLIAAGPTAKIAKSSIASSPDGEWNKLSFSGGPNVEVWTRDGDNLNKVSFFGGVAAGMPIYREANKKKAPLPKVDGAMLLPDIPLLLESTYRARFQVNRMAIDSQDVTTAGGRQAIRFTYSYVRDEDGVERKGEAIGTMVDKKLYLVTYEAPSIYYFGKDLEAYHKIVDSLKF</sequence>
<evidence type="ECO:0008006" key="4">
    <source>
        <dbReference type="Google" id="ProtNLM"/>
    </source>
</evidence>
<dbReference type="Proteomes" id="UP000094626">
    <property type="component" value="Chromosome"/>
</dbReference>